<comment type="cofactor">
    <cofactor evidence="10">
        <name>Mg(2+)</name>
        <dbReference type="ChEBI" id="CHEBI:18420"/>
    </cofactor>
</comment>
<feature type="binding site" evidence="10">
    <location>
        <position position="84"/>
    </location>
    <ligand>
        <name>Zn(2+)</name>
        <dbReference type="ChEBI" id="CHEBI:29105"/>
    </ligand>
</feature>
<feature type="active site" description="Nucleophile" evidence="8">
    <location>
        <position position="11"/>
    </location>
</feature>
<dbReference type="EMBL" id="MQMF01000002">
    <property type="protein sequence ID" value="OOE12360.1"/>
    <property type="molecule type" value="Genomic_DNA"/>
</dbReference>
<dbReference type="Proteomes" id="UP000188597">
    <property type="component" value="Unassembled WGS sequence"/>
</dbReference>
<dbReference type="PANTHER" id="PTHR42891:SF1">
    <property type="entry name" value="D-GLYCERO-BETA-D-MANNO-HEPTOSE-1,7-BISPHOSPHATE 7-PHOSPHATASE"/>
    <property type="match status" value="1"/>
</dbReference>
<dbReference type="NCBIfam" id="NF005264">
    <property type="entry name" value="PRK06769.1"/>
    <property type="match status" value="1"/>
</dbReference>
<feature type="binding site" evidence="10">
    <location>
        <position position="82"/>
    </location>
    <ligand>
        <name>Zn(2+)</name>
        <dbReference type="ChEBI" id="CHEBI:29105"/>
    </ligand>
</feature>
<dbReference type="AlphaFoldDB" id="A0A1V3G7H8"/>
<dbReference type="GO" id="GO:0005737">
    <property type="term" value="C:cytoplasm"/>
    <property type="evidence" value="ECO:0007669"/>
    <property type="project" value="UniProtKB-SubCell"/>
</dbReference>
<dbReference type="InterPro" id="IPR006543">
    <property type="entry name" value="Histidinol-phos"/>
</dbReference>
<comment type="similarity">
    <text evidence="7">Belongs to the gmhB family.</text>
</comment>
<keyword evidence="2 7" id="KW-0963">Cytoplasm</keyword>
<evidence type="ECO:0000256" key="3">
    <source>
        <dbReference type="ARBA" id="ARBA00022723"/>
    </source>
</evidence>
<dbReference type="GO" id="GO:0016791">
    <property type="term" value="F:phosphatase activity"/>
    <property type="evidence" value="ECO:0007669"/>
    <property type="project" value="InterPro"/>
</dbReference>
<dbReference type="GO" id="GO:0005975">
    <property type="term" value="P:carbohydrate metabolic process"/>
    <property type="evidence" value="ECO:0007669"/>
    <property type="project" value="InterPro"/>
</dbReference>
<evidence type="ECO:0000256" key="10">
    <source>
        <dbReference type="PIRSR" id="PIRSR004682-4"/>
    </source>
</evidence>
<feature type="binding site" evidence="10">
    <location>
        <position position="92"/>
    </location>
    <ligand>
        <name>Zn(2+)</name>
        <dbReference type="ChEBI" id="CHEBI:29105"/>
    </ligand>
</feature>
<dbReference type="NCBIfam" id="TIGR01656">
    <property type="entry name" value="Histidinol-ppas"/>
    <property type="match status" value="1"/>
</dbReference>
<evidence type="ECO:0000256" key="1">
    <source>
        <dbReference type="ARBA" id="ARBA00004496"/>
    </source>
</evidence>
<evidence type="ECO:0000256" key="2">
    <source>
        <dbReference type="ARBA" id="ARBA00022490"/>
    </source>
</evidence>
<dbReference type="InterPro" id="IPR006549">
    <property type="entry name" value="HAD-SF_hydro_IIIA"/>
</dbReference>
<dbReference type="InterPro" id="IPR023214">
    <property type="entry name" value="HAD_sf"/>
</dbReference>
<accession>A0A1V3G7H8</accession>
<name>A0A1V3G7H8_9BACL</name>
<reference evidence="11 12" key="1">
    <citation type="submission" date="2016-11" db="EMBL/GenBank/DDBJ databases">
        <authorList>
            <person name="Jaros S."/>
            <person name="Januszkiewicz K."/>
            <person name="Wedrychowicz H."/>
        </authorList>
    </citation>
    <scope>NUCLEOTIDE SEQUENCE [LARGE SCALE GENOMIC DNA]</scope>
    <source>
        <strain evidence="11 12">Con a/3</strain>
    </source>
</reference>
<dbReference type="PANTHER" id="PTHR42891">
    <property type="entry name" value="D-GLYCERO-BETA-D-MANNO-HEPTOSE-1,7-BISPHOSPHATE 7-PHOSPHATASE"/>
    <property type="match status" value="1"/>
</dbReference>
<evidence type="ECO:0000256" key="4">
    <source>
        <dbReference type="ARBA" id="ARBA00022801"/>
    </source>
</evidence>
<evidence type="ECO:0000313" key="12">
    <source>
        <dbReference type="Proteomes" id="UP000188597"/>
    </source>
</evidence>
<evidence type="ECO:0000313" key="11">
    <source>
        <dbReference type="EMBL" id="OOE12360.1"/>
    </source>
</evidence>
<comment type="caution">
    <text evidence="11">The sequence shown here is derived from an EMBL/GenBank/DDBJ whole genome shotgun (WGS) entry which is preliminary data.</text>
</comment>
<dbReference type="OrthoDB" id="9801899at2"/>
<dbReference type="EC" id="3.1.3.-" evidence="7"/>
<feature type="binding site" evidence="10">
    <location>
        <position position="119"/>
    </location>
    <ligand>
        <name>Mg(2+)</name>
        <dbReference type="ChEBI" id="CHEBI:18420"/>
    </ligand>
</feature>
<keyword evidence="3 10" id="KW-0479">Metal-binding</keyword>
<dbReference type="RefSeq" id="WP_077362118.1">
    <property type="nucleotide sequence ID" value="NZ_MQMF01000002.1"/>
</dbReference>
<feature type="binding site" evidence="10">
    <location>
        <position position="13"/>
    </location>
    <ligand>
        <name>Mg(2+)</name>
        <dbReference type="ChEBI" id="CHEBI:18420"/>
    </ligand>
</feature>
<evidence type="ECO:0000256" key="7">
    <source>
        <dbReference type="PIRNR" id="PIRNR004682"/>
    </source>
</evidence>
<comment type="cofactor">
    <cofactor evidence="10">
        <name>Zn(2+)</name>
        <dbReference type="ChEBI" id="CHEBI:29105"/>
    </cofactor>
</comment>
<gene>
    <name evidence="11" type="ORF">UN64_09650</name>
</gene>
<feature type="binding site" evidence="10">
    <location>
        <position position="90"/>
    </location>
    <ligand>
        <name>Zn(2+)</name>
        <dbReference type="ChEBI" id="CHEBI:29105"/>
    </ligand>
</feature>
<dbReference type="NCBIfam" id="TIGR01662">
    <property type="entry name" value="HAD-SF-IIIA"/>
    <property type="match status" value="1"/>
</dbReference>
<keyword evidence="5 7" id="KW-0119">Carbohydrate metabolism</keyword>
<dbReference type="Gene3D" id="3.40.50.1000">
    <property type="entry name" value="HAD superfamily/HAD-like"/>
    <property type="match status" value="1"/>
</dbReference>
<dbReference type="InterPro" id="IPR036412">
    <property type="entry name" value="HAD-like_sf"/>
</dbReference>
<protein>
    <recommendedName>
        <fullName evidence="6 7">D,D-heptose 1,7-bisphosphate phosphatase</fullName>
        <ecNumber evidence="7">3.1.3.-</ecNumber>
    </recommendedName>
</protein>
<organism evidence="11 12">
    <name type="scientific">Fictibacillus arsenicus</name>
    <dbReference type="NCBI Taxonomy" id="255247"/>
    <lineage>
        <taxon>Bacteria</taxon>
        <taxon>Bacillati</taxon>
        <taxon>Bacillota</taxon>
        <taxon>Bacilli</taxon>
        <taxon>Bacillales</taxon>
        <taxon>Fictibacillaceae</taxon>
        <taxon>Fictibacillus</taxon>
    </lineage>
</organism>
<feature type="site" description="Stabilizes the phosphoryl group" evidence="9">
    <location>
        <position position="94"/>
    </location>
</feature>
<evidence type="ECO:0000256" key="5">
    <source>
        <dbReference type="ARBA" id="ARBA00023277"/>
    </source>
</evidence>
<dbReference type="SUPFAM" id="SSF56784">
    <property type="entry name" value="HAD-like"/>
    <property type="match status" value="1"/>
</dbReference>
<proteinExistence type="inferred from homology"/>
<dbReference type="GO" id="GO:0046872">
    <property type="term" value="F:metal ion binding"/>
    <property type="evidence" value="ECO:0007669"/>
    <property type="project" value="UniProtKB-KW"/>
</dbReference>
<keyword evidence="4 7" id="KW-0378">Hydrolase</keyword>
<sequence length="182" mass="20029">MNNELQAVFLDRDGTIGGSDAVEYPGEFKLFPYTEQIIKELKAKGIQVFSFTNQPGISRAEATENDFVREIKAFGFDEIYLCPHHHKEGCQCRKPSTGMLEKAAKNHSFELSKCAVFGDRRTDILAAKSAGCIAVLVLTGSGAADYEQNHLTSNVQPDYVAENLQAGADWLLKPSGELNLNK</sequence>
<feature type="site" description="Stabilizes the phosphoryl group" evidence="9">
    <location>
        <position position="52"/>
    </location>
</feature>
<comment type="subcellular location">
    <subcellularLocation>
        <location evidence="1 7">Cytoplasm</location>
    </subcellularLocation>
</comment>
<keyword evidence="10" id="KW-0460">Magnesium</keyword>
<evidence type="ECO:0000256" key="6">
    <source>
        <dbReference type="ARBA" id="ARBA00031828"/>
    </source>
</evidence>
<evidence type="ECO:0000256" key="8">
    <source>
        <dbReference type="PIRSR" id="PIRSR004682-1"/>
    </source>
</evidence>
<dbReference type="InterPro" id="IPR004446">
    <property type="entry name" value="Heptose_bisP_phosphatase"/>
</dbReference>
<feature type="active site" description="Proton donor" evidence="8">
    <location>
        <position position="13"/>
    </location>
</feature>
<feature type="binding site" evidence="10">
    <location>
        <position position="11"/>
    </location>
    <ligand>
        <name>Mg(2+)</name>
        <dbReference type="ChEBI" id="CHEBI:18420"/>
    </ligand>
</feature>
<evidence type="ECO:0000256" key="9">
    <source>
        <dbReference type="PIRSR" id="PIRSR004682-3"/>
    </source>
</evidence>
<dbReference type="Pfam" id="PF13242">
    <property type="entry name" value="Hydrolase_like"/>
    <property type="match status" value="1"/>
</dbReference>
<dbReference type="PIRSF" id="PIRSF004682">
    <property type="entry name" value="GmhB"/>
    <property type="match status" value="1"/>
</dbReference>
<keyword evidence="10" id="KW-0862">Zinc</keyword>
<feature type="site" description="Contributes to substrate recognition" evidence="9">
    <location>
        <position position="93"/>
    </location>
</feature>